<feature type="domain" description="PDZ" evidence="5">
    <location>
        <begin position="61"/>
        <end position="123"/>
    </location>
</feature>
<reference evidence="6 7" key="1">
    <citation type="submission" date="2024-04" db="EMBL/GenBank/DDBJ databases">
        <title>Draft genome sequence of Pseudoxanthomonas putridarboris WD12.</title>
        <authorList>
            <person name="Oh J."/>
        </authorList>
    </citation>
    <scope>NUCLEOTIDE SEQUENCE [LARGE SCALE GENOMIC DNA]</scope>
    <source>
        <strain evidence="6 7">WD12</strain>
    </source>
</reference>
<gene>
    <name evidence="6" type="ORF">AAD027_04120</name>
</gene>
<evidence type="ECO:0000256" key="3">
    <source>
        <dbReference type="SAM" id="MobiDB-lite"/>
    </source>
</evidence>
<sequence>MKPTLLTSTLLAVALALPLAGHAQADATARQQELDAARQELQRAAKRVAELSRETAELPRAIQLDRLASRKPRLGVLLAGDDDAGVRITGITPDSGAAKAGLKSGDRLLRIAGKSIAGANADERLQNARAALADLKADTPVSLGYQRDGRMHEVHVTPTPVGPRIAFSGRSMGDPGTFTMLGDGEGMPWLEGVPLPLEELRLGIAPEVQRELRRLGKLEDCKGEDCRLPVLAEAFRWSNLNLASVDAQLGRYFGTDAGVLVLSTGDELEGLQAGDVIRKVEGKAVGSPREVMEALRGKPGDAKVSVEYLRDRQPRTSSITVPKAIPLRLPLAPRMAIQARPVTTTIAAPHVIGKRRTVIVDSDGNVQTFGEETDDPPPPPPGDGGAPL</sequence>
<evidence type="ECO:0000259" key="5">
    <source>
        <dbReference type="PROSITE" id="PS50106"/>
    </source>
</evidence>
<dbReference type="SMART" id="SM00228">
    <property type="entry name" value="PDZ"/>
    <property type="match status" value="2"/>
</dbReference>
<dbReference type="InterPro" id="IPR036034">
    <property type="entry name" value="PDZ_sf"/>
</dbReference>
<evidence type="ECO:0000313" key="7">
    <source>
        <dbReference type="Proteomes" id="UP001459204"/>
    </source>
</evidence>
<accession>A0ABU9IX26</accession>
<dbReference type="Proteomes" id="UP001459204">
    <property type="component" value="Unassembled WGS sequence"/>
</dbReference>
<feature type="coiled-coil region" evidence="2">
    <location>
        <begin position="27"/>
        <end position="54"/>
    </location>
</feature>
<comment type="caution">
    <text evidence="6">The sequence shown here is derived from an EMBL/GenBank/DDBJ whole genome shotgun (WGS) entry which is preliminary data.</text>
</comment>
<feature type="region of interest" description="Disordered" evidence="3">
    <location>
        <begin position="366"/>
        <end position="388"/>
    </location>
</feature>
<dbReference type="RefSeq" id="WP_341724762.1">
    <property type="nucleotide sequence ID" value="NZ_JBBWWT010000002.1"/>
</dbReference>
<evidence type="ECO:0000256" key="2">
    <source>
        <dbReference type="SAM" id="Coils"/>
    </source>
</evidence>
<keyword evidence="2" id="KW-0175">Coiled coil</keyword>
<dbReference type="EMBL" id="JBBWWT010000002">
    <property type="protein sequence ID" value="MEL1263560.1"/>
    <property type="molecule type" value="Genomic_DNA"/>
</dbReference>
<dbReference type="Pfam" id="PF13180">
    <property type="entry name" value="PDZ_2"/>
    <property type="match status" value="2"/>
</dbReference>
<feature type="chain" id="PRO_5045491972" evidence="4">
    <location>
        <begin position="26"/>
        <end position="388"/>
    </location>
</feature>
<dbReference type="InterPro" id="IPR001478">
    <property type="entry name" value="PDZ"/>
</dbReference>
<dbReference type="Gene3D" id="2.30.42.10">
    <property type="match status" value="2"/>
</dbReference>
<evidence type="ECO:0000256" key="1">
    <source>
        <dbReference type="ARBA" id="ARBA00001947"/>
    </source>
</evidence>
<name>A0ABU9IX26_9GAMM</name>
<protein>
    <submittedName>
        <fullName evidence="6">PDZ domain-containing protein</fullName>
    </submittedName>
</protein>
<dbReference type="PANTHER" id="PTHR42837:SF2">
    <property type="entry name" value="MEMBRANE METALLOPROTEASE ARASP2, CHLOROPLASTIC-RELATED"/>
    <property type="match status" value="1"/>
</dbReference>
<organism evidence="6 7">
    <name type="scientific">Pseudoxanthomonas putridarboris</name>
    <dbReference type="NCBI Taxonomy" id="752605"/>
    <lineage>
        <taxon>Bacteria</taxon>
        <taxon>Pseudomonadati</taxon>
        <taxon>Pseudomonadota</taxon>
        <taxon>Gammaproteobacteria</taxon>
        <taxon>Lysobacterales</taxon>
        <taxon>Lysobacteraceae</taxon>
        <taxon>Pseudoxanthomonas</taxon>
    </lineage>
</organism>
<keyword evidence="4" id="KW-0732">Signal</keyword>
<proteinExistence type="predicted"/>
<evidence type="ECO:0000256" key="4">
    <source>
        <dbReference type="SAM" id="SignalP"/>
    </source>
</evidence>
<dbReference type="PROSITE" id="PS50106">
    <property type="entry name" value="PDZ"/>
    <property type="match status" value="1"/>
</dbReference>
<dbReference type="InterPro" id="IPR004387">
    <property type="entry name" value="Pept_M50_Zn"/>
</dbReference>
<dbReference type="PANTHER" id="PTHR42837">
    <property type="entry name" value="REGULATOR OF SIGMA-E PROTEASE RSEP"/>
    <property type="match status" value="1"/>
</dbReference>
<dbReference type="SUPFAM" id="SSF50156">
    <property type="entry name" value="PDZ domain-like"/>
    <property type="match status" value="2"/>
</dbReference>
<keyword evidence="7" id="KW-1185">Reference proteome</keyword>
<feature type="signal peptide" evidence="4">
    <location>
        <begin position="1"/>
        <end position="25"/>
    </location>
</feature>
<comment type="cofactor">
    <cofactor evidence="1">
        <name>Zn(2+)</name>
        <dbReference type="ChEBI" id="CHEBI:29105"/>
    </cofactor>
</comment>
<evidence type="ECO:0000313" key="6">
    <source>
        <dbReference type="EMBL" id="MEL1263560.1"/>
    </source>
</evidence>